<evidence type="ECO:0000256" key="11">
    <source>
        <dbReference type="ARBA" id="ARBA00022989"/>
    </source>
</evidence>
<keyword evidence="8" id="KW-0808">Transferase</keyword>
<comment type="catalytic activity">
    <reaction evidence="28">
        <text>a globoside GalGb4Cer + CMP-N-acetyl-beta-neuraminate = a globoside MSGG + CMP + H(+)</text>
        <dbReference type="Rhea" id="RHEA:65372"/>
        <dbReference type="ChEBI" id="CHEBI:15378"/>
        <dbReference type="ChEBI" id="CHEBI:57812"/>
        <dbReference type="ChEBI" id="CHEBI:60377"/>
        <dbReference type="ChEBI" id="CHEBI:140623"/>
        <dbReference type="ChEBI" id="CHEBI:140691"/>
    </reaction>
    <physiologicalReaction direction="left-to-right" evidence="28">
        <dbReference type="Rhea" id="RHEA:65373"/>
    </physiologicalReaction>
</comment>
<comment type="catalytic activity">
    <reaction evidence="27">
        <text>ganglioside GM1 (d18:1(4E)/18:0) + CMP-N-acetyl-beta-neuraminate = ganglioside GD1a (18:1(4E)/18:0) + CMP + H(+)</text>
        <dbReference type="Rhea" id="RHEA:48248"/>
        <dbReference type="ChEBI" id="CHEBI:15378"/>
        <dbReference type="ChEBI" id="CHEBI:57812"/>
        <dbReference type="ChEBI" id="CHEBI:60377"/>
        <dbReference type="ChEBI" id="CHEBI:73110"/>
        <dbReference type="ChEBI" id="CHEBI:90153"/>
    </reaction>
    <physiologicalReaction direction="left-to-right" evidence="27">
        <dbReference type="Rhea" id="RHEA:48249"/>
    </physiologicalReaction>
</comment>
<evidence type="ECO:0000256" key="23">
    <source>
        <dbReference type="ARBA" id="ARBA00042991"/>
    </source>
</evidence>
<evidence type="ECO:0000256" key="10">
    <source>
        <dbReference type="ARBA" id="ARBA00022968"/>
    </source>
</evidence>
<evidence type="ECO:0000256" key="8">
    <source>
        <dbReference type="ARBA" id="ARBA00022679"/>
    </source>
</evidence>
<evidence type="ECO:0000256" key="20">
    <source>
        <dbReference type="ARBA" id="ARBA00039107"/>
    </source>
</evidence>
<dbReference type="InterPro" id="IPR038578">
    <property type="entry name" value="GT29-like_sf"/>
</dbReference>
<keyword evidence="35" id="KW-1185">Reference proteome</keyword>
<dbReference type="OMA" id="LKRSHYG"/>
<reference evidence="34" key="2">
    <citation type="submission" date="2025-08" db="UniProtKB">
        <authorList>
            <consortium name="Ensembl"/>
        </authorList>
    </citation>
    <scope>IDENTIFICATION</scope>
</reference>
<comment type="catalytic activity">
    <reaction evidence="26">
        <text>a ganglioside GA1 + CMP-N-acetyl-beta-neuraminate = a ganglioside GM1b + CMP + H(+)</text>
        <dbReference type="Rhea" id="RHEA:48244"/>
        <dbReference type="ChEBI" id="CHEBI:15378"/>
        <dbReference type="ChEBI" id="CHEBI:57812"/>
        <dbReference type="ChEBI" id="CHEBI:60377"/>
        <dbReference type="ChEBI" id="CHEBI:88069"/>
        <dbReference type="ChEBI" id="CHEBI:90151"/>
    </reaction>
    <physiologicalReaction direction="left-to-right" evidence="26">
        <dbReference type="Rhea" id="RHEA:48245"/>
    </physiologicalReaction>
</comment>
<evidence type="ECO:0000256" key="6">
    <source>
        <dbReference type="ARBA" id="ARBA00022525"/>
    </source>
</evidence>
<evidence type="ECO:0000256" key="3">
    <source>
        <dbReference type="ARBA" id="ARBA00004922"/>
    </source>
</evidence>
<dbReference type="AlphaFoldDB" id="A0A665V3Z2"/>
<evidence type="ECO:0000256" key="14">
    <source>
        <dbReference type="ARBA" id="ARBA00023136"/>
    </source>
</evidence>
<keyword evidence="12" id="KW-0333">Golgi apparatus</keyword>
<keyword evidence="10" id="KW-0735">Signal-anchor</keyword>
<organism evidence="34 35">
    <name type="scientific">Echeneis naucrates</name>
    <name type="common">Live sharksucker</name>
    <dbReference type="NCBI Taxonomy" id="173247"/>
    <lineage>
        <taxon>Eukaryota</taxon>
        <taxon>Metazoa</taxon>
        <taxon>Chordata</taxon>
        <taxon>Craniata</taxon>
        <taxon>Vertebrata</taxon>
        <taxon>Euteleostomi</taxon>
        <taxon>Actinopterygii</taxon>
        <taxon>Neopterygii</taxon>
        <taxon>Teleostei</taxon>
        <taxon>Neoteleostei</taxon>
        <taxon>Acanthomorphata</taxon>
        <taxon>Carangaria</taxon>
        <taxon>Carangiformes</taxon>
        <taxon>Echeneidae</taxon>
        <taxon>Echeneis</taxon>
    </lineage>
</organism>
<evidence type="ECO:0000256" key="26">
    <source>
        <dbReference type="ARBA" id="ARBA00043816"/>
    </source>
</evidence>
<gene>
    <name evidence="34" type="primary">LOC115050925</name>
</gene>
<dbReference type="EC" id="2.4.3.2" evidence="19"/>
<reference evidence="34" key="1">
    <citation type="submission" date="2021-04" db="EMBL/GenBank/DDBJ databases">
        <authorList>
            <consortium name="Wellcome Sanger Institute Data Sharing"/>
        </authorList>
    </citation>
    <scope>NUCLEOTIDE SEQUENCE [LARGE SCALE GENOMIC DNA]</scope>
</reference>
<evidence type="ECO:0000256" key="27">
    <source>
        <dbReference type="ARBA" id="ARBA00047509"/>
    </source>
</evidence>
<keyword evidence="15" id="KW-1015">Disulfide bond</keyword>
<evidence type="ECO:0000256" key="21">
    <source>
        <dbReference type="ARBA" id="ARBA00042448"/>
    </source>
</evidence>
<comment type="catalytic activity">
    <reaction evidence="24">
        <text>a ganglioside GA1 (d18:1(4E)) + CMP-N-acetyl-beta-neuraminate = a ganglioside GM1b (d18:1(4E)) + CMP + H(+)</text>
        <dbReference type="Rhea" id="RHEA:47560"/>
        <dbReference type="ChEBI" id="CHEBI:15378"/>
        <dbReference type="ChEBI" id="CHEBI:27938"/>
        <dbReference type="ChEBI" id="CHEBI:57812"/>
        <dbReference type="ChEBI" id="CHEBI:60377"/>
        <dbReference type="ChEBI" id="CHEBI:78568"/>
    </reaction>
    <physiologicalReaction direction="left-to-right" evidence="24">
        <dbReference type="Rhea" id="RHEA:47561"/>
    </physiologicalReaction>
</comment>
<proteinExistence type="inferred from homology"/>
<evidence type="ECO:0000256" key="12">
    <source>
        <dbReference type="ARBA" id="ARBA00023034"/>
    </source>
</evidence>
<evidence type="ECO:0000256" key="4">
    <source>
        <dbReference type="ARBA" id="ARBA00004934"/>
    </source>
</evidence>
<dbReference type="GO" id="GO:0003836">
    <property type="term" value="F:beta-galactoside (CMP) alpha-2,3-sialyltransferase activity"/>
    <property type="evidence" value="ECO:0007669"/>
    <property type="project" value="UniProtKB-EC"/>
</dbReference>
<protein>
    <recommendedName>
        <fullName evidence="30">CMP-N-acetylneuraminate-beta-galactosamide-alpha-2,3-sialyltransferase 2</fullName>
        <ecNumber evidence="19">2.4.3.2</ecNumber>
        <ecNumber evidence="20">2.4.3.4</ecNumber>
    </recommendedName>
    <alternativeName>
        <fullName evidence="23">Gal-NAc6S</fullName>
    </alternativeName>
    <alternativeName>
        <fullName evidence="21">Gal-beta-1,3-GalNAc-alpha-2,3-sialyltransferase</fullName>
    </alternativeName>
    <alternativeName>
        <fullName evidence="22">Monosialoganglioside sialyltransferase</fullName>
    </alternativeName>
    <alternativeName>
        <fullName evidence="31">ST3Gal II</fullName>
    </alternativeName>
    <alternativeName>
        <fullName evidence="32">ST3GalA.2</fullName>
    </alternativeName>
    <alternativeName>
        <fullName evidence="33">Sialyltransferase 4B</fullName>
    </alternativeName>
</protein>
<keyword evidence="11" id="KW-1133">Transmembrane helix</keyword>
<dbReference type="PANTHER" id="PTHR46032">
    <property type="entry name" value="ALPHA-2,3-SIALYLTRANSFERASE ST3GAL I ISOFORM X1"/>
    <property type="match status" value="1"/>
</dbReference>
<evidence type="ECO:0000256" key="22">
    <source>
        <dbReference type="ARBA" id="ARBA00042990"/>
    </source>
</evidence>
<evidence type="ECO:0000256" key="2">
    <source>
        <dbReference type="ARBA" id="ARBA00004613"/>
    </source>
</evidence>
<evidence type="ECO:0000256" key="1">
    <source>
        <dbReference type="ARBA" id="ARBA00004323"/>
    </source>
</evidence>
<reference evidence="34" key="3">
    <citation type="submission" date="2025-09" db="UniProtKB">
        <authorList>
            <consortium name="Ensembl"/>
        </authorList>
    </citation>
    <scope>IDENTIFICATION</scope>
</reference>
<dbReference type="GO" id="GO:0000139">
    <property type="term" value="C:Golgi membrane"/>
    <property type="evidence" value="ECO:0007669"/>
    <property type="project" value="UniProtKB-SubCell"/>
</dbReference>
<dbReference type="InParanoid" id="A0A665V3Z2"/>
<dbReference type="InterPro" id="IPR051757">
    <property type="entry name" value="Beta-gal_alpha2-3_sialyltrans"/>
</dbReference>
<dbReference type="GO" id="GO:0005576">
    <property type="term" value="C:extracellular region"/>
    <property type="evidence" value="ECO:0007669"/>
    <property type="project" value="UniProtKB-SubCell"/>
</dbReference>
<dbReference type="GO" id="GO:0006629">
    <property type="term" value="P:lipid metabolic process"/>
    <property type="evidence" value="ECO:0007669"/>
    <property type="project" value="UniProtKB-KW"/>
</dbReference>
<dbReference type="Gene3D" id="3.90.1480.20">
    <property type="entry name" value="Glycosyl transferase family 29"/>
    <property type="match status" value="1"/>
</dbReference>
<evidence type="ECO:0000256" key="13">
    <source>
        <dbReference type="ARBA" id="ARBA00023098"/>
    </source>
</evidence>
<dbReference type="Pfam" id="PF00777">
    <property type="entry name" value="Glyco_transf_29"/>
    <property type="match status" value="1"/>
</dbReference>
<evidence type="ECO:0000256" key="28">
    <source>
        <dbReference type="ARBA" id="ARBA00052027"/>
    </source>
</evidence>
<evidence type="ECO:0000256" key="17">
    <source>
        <dbReference type="ARBA" id="ARBA00036292"/>
    </source>
</evidence>
<evidence type="ECO:0000256" key="25">
    <source>
        <dbReference type="ARBA" id="ARBA00043773"/>
    </source>
</evidence>
<evidence type="ECO:0000256" key="7">
    <source>
        <dbReference type="ARBA" id="ARBA00022676"/>
    </source>
</evidence>
<dbReference type="GO" id="GO:0032580">
    <property type="term" value="C:Golgi cisterna membrane"/>
    <property type="evidence" value="ECO:0007669"/>
    <property type="project" value="UniProtKB-SubCell"/>
</dbReference>
<comment type="catalytic activity">
    <reaction evidence="17">
        <text>a beta-D-galactosyl-(1-&gt;3)-N-acetyl-alpha-D-galactosaminyl derivative + CMP-N-acetyl-beta-neuraminate = an N-acetyl-alpha-neuraminyl-(2-&gt;3)-beta-D-galactosyl-(1-&gt;3)-N-acetyl-alpha-D-galactosaminyl derivative + CMP + H(+)</text>
        <dbReference type="Rhea" id="RHEA:21616"/>
        <dbReference type="ChEBI" id="CHEBI:15378"/>
        <dbReference type="ChEBI" id="CHEBI:57812"/>
        <dbReference type="ChEBI" id="CHEBI:60377"/>
        <dbReference type="ChEBI" id="CHEBI:133470"/>
        <dbReference type="ChEBI" id="CHEBI:139596"/>
        <dbReference type="EC" id="2.4.3.4"/>
    </reaction>
    <physiologicalReaction direction="left-to-right" evidence="17">
        <dbReference type="Rhea" id="RHEA:21617"/>
    </physiologicalReaction>
</comment>
<dbReference type="GO" id="GO:0047288">
    <property type="term" value="F:beta-D-galactosyl-(1-&gt;3)-N-acetyl-beta-D-galactosaminide alpha-2,3- sialyltransferase"/>
    <property type="evidence" value="ECO:0007669"/>
    <property type="project" value="UniProtKB-EC"/>
</dbReference>
<keyword evidence="9" id="KW-0812">Transmembrane</keyword>
<evidence type="ECO:0000256" key="29">
    <source>
        <dbReference type="ARBA" id="ARBA00062545"/>
    </source>
</evidence>
<comment type="similarity">
    <text evidence="5">Belongs to the glycosyltransferase 29 family.</text>
</comment>
<keyword evidence="16" id="KW-0325">Glycoprotein</keyword>
<evidence type="ECO:0000256" key="24">
    <source>
        <dbReference type="ARBA" id="ARBA00043673"/>
    </source>
</evidence>
<dbReference type="GeneID" id="115050925"/>
<keyword evidence="14" id="KW-0472">Membrane</keyword>
<evidence type="ECO:0000313" key="34">
    <source>
        <dbReference type="Ensembl" id="ENSENLP00000026608.1"/>
    </source>
</evidence>
<evidence type="ECO:0000256" key="5">
    <source>
        <dbReference type="ARBA" id="ARBA00006003"/>
    </source>
</evidence>
<comment type="subunit">
    <text evidence="29">Homodimer; disulfide-linked. Homodimer formation occurs in the endoplasmic reticulum.</text>
</comment>
<evidence type="ECO:0000256" key="32">
    <source>
        <dbReference type="ARBA" id="ARBA00081332"/>
    </source>
</evidence>
<name>A0A665V3Z2_ECHNA</name>
<evidence type="ECO:0000256" key="31">
    <source>
        <dbReference type="ARBA" id="ARBA00081228"/>
    </source>
</evidence>
<comment type="catalytic activity">
    <reaction evidence="25">
        <text>a ganglioside GM1 (d18:1(4E)) + CMP-N-acetyl-beta-neuraminate = a ganglioside GD1a (d18:1(4E)) + CMP + H(+)</text>
        <dbReference type="Rhea" id="RHEA:18021"/>
        <dbReference type="ChEBI" id="CHEBI:15378"/>
        <dbReference type="ChEBI" id="CHEBI:57812"/>
        <dbReference type="ChEBI" id="CHEBI:60377"/>
        <dbReference type="ChEBI" id="CHEBI:77709"/>
        <dbReference type="ChEBI" id="CHEBI:78445"/>
        <dbReference type="EC" id="2.4.3.2"/>
    </reaction>
    <physiologicalReaction direction="left-to-right" evidence="25">
        <dbReference type="Rhea" id="RHEA:18022"/>
    </physiologicalReaction>
</comment>
<evidence type="ECO:0000256" key="33">
    <source>
        <dbReference type="ARBA" id="ARBA00082805"/>
    </source>
</evidence>
<dbReference type="InterPro" id="IPR001675">
    <property type="entry name" value="Glyco_trans_29"/>
</dbReference>
<evidence type="ECO:0000256" key="16">
    <source>
        <dbReference type="ARBA" id="ARBA00023180"/>
    </source>
</evidence>
<dbReference type="RefSeq" id="XP_029369939.1">
    <property type="nucleotide sequence ID" value="XM_029514079.1"/>
</dbReference>
<comment type="subcellular location">
    <subcellularLocation>
        <location evidence="1">Golgi apparatus membrane</location>
        <topology evidence="1">Single-pass type II membrane protein</topology>
    </subcellularLocation>
    <subcellularLocation>
        <location evidence="18">Golgi apparatus</location>
        <location evidence="18">Golgi stack membrane</location>
    </subcellularLocation>
    <subcellularLocation>
        <location evidence="2">Secreted</location>
    </subcellularLocation>
</comment>
<sequence>MKKQFLLRSTSMSAMISKKKLFACLLCVSVCIILKKHVANMVLTHFPQRSCKKCLPECDLGAMKRFNKSVEPFLSAKCTLSEVAFTWWKGLQNEKRDFISYKATVDHLLKMFPAAPDVVGASPDRCRTCAVVGNSANLKGSLYGTLIDFHDVIIRMNQGHTKGYEADVGTRTNIHIMYPESAIDLDDNTHLVLVPFKIMDLEWLIQAFTTGFTGESYRPIKSKIKANKDMVMVVNPDFMRYVHETWLEKKGTYPSTGFMAFVLALHICDEVHVFGYGADKDGNWDHYWEKLTDPNLRTGIHPGIDEYKIIQQLAEKQIVTFYTGL</sequence>
<accession>A0A665V3Z2</accession>
<keyword evidence="7" id="KW-0328">Glycosyltransferase</keyword>
<evidence type="ECO:0000256" key="30">
    <source>
        <dbReference type="ARBA" id="ARBA00072809"/>
    </source>
</evidence>
<evidence type="ECO:0000256" key="18">
    <source>
        <dbReference type="ARBA" id="ARBA00037859"/>
    </source>
</evidence>
<evidence type="ECO:0000256" key="15">
    <source>
        <dbReference type="ARBA" id="ARBA00023157"/>
    </source>
</evidence>
<evidence type="ECO:0000256" key="19">
    <source>
        <dbReference type="ARBA" id="ARBA00039106"/>
    </source>
</evidence>
<dbReference type="FunFam" id="3.90.1480.20:FF:000002">
    <property type="entry name" value="CMP-N-acetylneuraminate-beta-galactosamide- alpha-2,3-sialyltransferase 2"/>
    <property type="match status" value="1"/>
</dbReference>
<dbReference type="GO" id="GO:0097503">
    <property type="term" value="P:sialylation"/>
    <property type="evidence" value="ECO:0007669"/>
    <property type="project" value="TreeGrafter"/>
</dbReference>
<keyword evidence="6" id="KW-0964">Secreted</keyword>
<dbReference type="Ensembl" id="ENSENLT00000027433.1">
    <property type="protein sequence ID" value="ENSENLP00000026608.1"/>
    <property type="gene ID" value="ENSENLG00000011983.1"/>
</dbReference>
<dbReference type="Proteomes" id="UP000472264">
    <property type="component" value="Chromosome 11"/>
</dbReference>
<dbReference type="EC" id="2.4.3.4" evidence="20"/>
<dbReference type="OrthoDB" id="10264956at2759"/>
<comment type="pathway">
    <text evidence="3">Protein modification; protein glycosylation.</text>
</comment>
<keyword evidence="13" id="KW-0443">Lipid metabolism</keyword>
<evidence type="ECO:0000256" key="9">
    <source>
        <dbReference type="ARBA" id="ARBA00022692"/>
    </source>
</evidence>
<comment type="pathway">
    <text evidence="4">Glycolipid biosynthesis.</text>
</comment>
<evidence type="ECO:0000313" key="35">
    <source>
        <dbReference type="Proteomes" id="UP000472264"/>
    </source>
</evidence>
<dbReference type="PANTHER" id="PTHR46032:SF6">
    <property type="entry name" value="CMP-N-ACETYLNEURAMINATE-BETA-GALACTOSAMIDE-ALPHA-2,3-SIALYLTRANSFERASE 1"/>
    <property type="match status" value="1"/>
</dbReference>